<comment type="caution">
    <text evidence="2">The sequence shown here is derived from an EMBL/GenBank/DDBJ whole genome shotgun (WGS) entry which is preliminary data.</text>
</comment>
<protein>
    <submittedName>
        <fullName evidence="2">Uncharacterized protein</fullName>
    </submittedName>
</protein>
<dbReference type="Proteomes" id="UP000649617">
    <property type="component" value="Unassembled WGS sequence"/>
</dbReference>
<sequence>DLQQRSVLAQQVENLSQRVNNHDALMTGDGPSVLATAEPVARPQEWQVQASGSQEAHITRAECAAMITEALTGKVAPALGALHSHFGPQFQVHRQRIDHIESEVQKLKIRTAWVEKDVMFSQIEVAKRTLVLRNFPEWMTVQDRALTVNQAVREMGLSHVEWDLTTTQMDDGQGASNRLTVWFWEEDKTQPSQGESQPGVASTDSQPATASSSKAKSWKKSSYKGSQIKMTPGITQFERRLGAPMHGLMNAYQKAFRKYQKESLVPKWKTLFLTDQQDAWLGRILYQRRSQSLTATTGNPADWICTVQLPEEHKDAILTAWKEVWYDQLRQQVNLTQVEQHAIDTAAKSTSQDYAAAERLSRCLTRSIPPYNAGEEEGIENWTPGSSSSRSFRRIMPIASI</sequence>
<dbReference type="OrthoDB" id="421521at2759"/>
<accession>A0A812IMB0</accession>
<name>A0A812IMB0_SYMPI</name>
<evidence type="ECO:0000313" key="2">
    <source>
        <dbReference type="EMBL" id="CAE7157844.1"/>
    </source>
</evidence>
<dbReference type="AlphaFoldDB" id="A0A812IMB0"/>
<gene>
    <name evidence="2" type="ORF">SPIL2461_LOCUS397</name>
</gene>
<feature type="region of interest" description="Disordered" evidence="1">
    <location>
        <begin position="188"/>
        <end position="220"/>
    </location>
</feature>
<keyword evidence="3" id="KW-1185">Reference proteome</keyword>
<evidence type="ECO:0000256" key="1">
    <source>
        <dbReference type="SAM" id="MobiDB-lite"/>
    </source>
</evidence>
<feature type="non-terminal residue" evidence="2">
    <location>
        <position position="1"/>
    </location>
</feature>
<reference evidence="2" key="1">
    <citation type="submission" date="2021-02" db="EMBL/GenBank/DDBJ databases">
        <authorList>
            <person name="Dougan E. K."/>
            <person name="Rhodes N."/>
            <person name="Thang M."/>
            <person name="Chan C."/>
        </authorList>
    </citation>
    <scope>NUCLEOTIDE SEQUENCE</scope>
</reference>
<evidence type="ECO:0000313" key="3">
    <source>
        <dbReference type="Proteomes" id="UP000649617"/>
    </source>
</evidence>
<organism evidence="2 3">
    <name type="scientific">Symbiodinium pilosum</name>
    <name type="common">Dinoflagellate</name>
    <dbReference type="NCBI Taxonomy" id="2952"/>
    <lineage>
        <taxon>Eukaryota</taxon>
        <taxon>Sar</taxon>
        <taxon>Alveolata</taxon>
        <taxon>Dinophyceae</taxon>
        <taxon>Suessiales</taxon>
        <taxon>Symbiodiniaceae</taxon>
        <taxon>Symbiodinium</taxon>
    </lineage>
</organism>
<dbReference type="EMBL" id="CAJNIZ010000276">
    <property type="protein sequence ID" value="CAE7157844.1"/>
    <property type="molecule type" value="Genomic_DNA"/>
</dbReference>
<proteinExistence type="predicted"/>
<feature type="compositionally biased region" description="Polar residues" evidence="1">
    <location>
        <begin position="190"/>
        <end position="210"/>
    </location>
</feature>